<dbReference type="EMBL" id="JH992978">
    <property type="protein sequence ID" value="EKX50570.1"/>
    <property type="molecule type" value="Genomic_DNA"/>
</dbReference>
<reference evidence="5" key="2">
    <citation type="submission" date="2012-11" db="EMBL/GenBank/DDBJ databases">
        <authorList>
            <person name="Kuo A."/>
            <person name="Curtis B.A."/>
            <person name="Tanifuji G."/>
            <person name="Burki F."/>
            <person name="Gruber A."/>
            <person name="Irimia M."/>
            <person name="Maruyama S."/>
            <person name="Arias M.C."/>
            <person name="Ball S.G."/>
            <person name="Gile G.H."/>
            <person name="Hirakawa Y."/>
            <person name="Hopkins J.F."/>
            <person name="Rensing S.A."/>
            <person name="Schmutz J."/>
            <person name="Symeonidi A."/>
            <person name="Elias M."/>
            <person name="Eveleigh R.J."/>
            <person name="Herman E.K."/>
            <person name="Klute M.J."/>
            <person name="Nakayama T."/>
            <person name="Obornik M."/>
            <person name="Reyes-Prieto A."/>
            <person name="Armbrust E.V."/>
            <person name="Aves S.J."/>
            <person name="Beiko R.G."/>
            <person name="Coutinho P."/>
            <person name="Dacks J.B."/>
            <person name="Durnford D.G."/>
            <person name="Fast N.M."/>
            <person name="Green B.R."/>
            <person name="Grisdale C."/>
            <person name="Hempe F."/>
            <person name="Henrissat B."/>
            <person name="Hoppner M.P."/>
            <person name="Ishida K.-I."/>
            <person name="Kim E."/>
            <person name="Koreny L."/>
            <person name="Kroth P.G."/>
            <person name="Liu Y."/>
            <person name="Malik S.-B."/>
            <person name="Maier U.G."/>
            <person name="McRose D."/>
            <person name="Mock T."/>
            <person name="Neilson J.A."/>
            <person name="Onodera N.T."/>
            <person name="Poole A.M."/>
            <person name="Pritham E.J."/>
            <person name="Richards T.A."/>
            <person name="Rocap G."/>
            <person name="Roy S.W."/>
            <person name="Sarai C."/>
            <person name="Schaack S."/>
            <person name="Shirato S."/>
            <person name="Slamovits C.H."/>
            <person name="Spencer D.F."/>
            <person name="Suzuki S."/>
            <person name="Worden A.Z."/>
            <person name="Zauner S."/>
            <person name="Barry K."/>
            <person name="Bell C."/>
            <person name="Bharti A.K."/>
            <person name="Crow J.A."/>
            <person name="Grimwood J."/>
            <person name="Kramer R."/>
            <person name="Lindquist E."/>
            <person name="Lucas S."/>
            <person name="Salamov A."/>
            <person name="McFadden G.I."/>
            <person name="Lane C.E."/>
            <person name="Keeling P.J."/>
            <person name="Gray M.W."/>
            <person name="Grigoriev I.V."/>
            <person name="Archibald J.M."/>
        </authorList>
    </citation>
    <scope>NUCLEOTIDE SEQUENCE</scope>
    <source>
        <strain evidence="5">CCMP2712</strain>
    </source>
</reference>
<evidence type="ECO:0000313" key="3">
    <source>
        <dbReference type="EMBL" id="EKX50570.1"/>
    </source>
</evidence>
<dbReference type="AlphaFoldDB" id="L1JQU5"/>
<name>L1JQU5_GUITC</name>
<evidence type="ECO:0000313" key="4">
    <source>
        <dbReference type="EnsemblProtists" id="EKX50570"/>
    </source>
</evidence>
<proteinExistence type="predicted"/>
<sequence length="461" mass="50461">MAAPTRGLASVVGAAGMVIAVAMLVVHKSLVDEQGEGKRLPILVQASTSPHHRQAFQLSQLSLGDRKVPARGAHGSRVEVTKHVLGDSAALNDLLAFYDQLPTSSPLPRDARHKELPPTARKLGSRAAYKDLGEYFDSVPTHNVNALHSRSGTRHVKPPFASYSAKKASQDLGDYFQNIPTRGGNAFHQPAAEIKQELNSSPRQTHLAVMHPATTIEKASSSASTSNHQVSLTQHSATSKPTLHSGFPEKTRSSLEVSVTIPKKSRSHSSRNKLRTDWTALNDPSGPDPDAPTGTEEERHADGYDTQYGLTHKLGRSKLEETPAGDVLTHLVSREVGGSIAKDEDEQEDLPRPQEGGALHLAVRGSPVNAEKHEQGNVGMPPLARQEATMKPWSPMPYWKIIGQKGPLTWKVSKRFKEQLQEAVKANPKSLKAKLLLHEAHQHDLWRKMHDEAVEHERPRS</sequence>
<accession>L1JQU5</accession>
<evidence type="ECO:0000256" key="1">
    <source>
        <dbReference type="SAM" id="MobiDB-lite"/>
    </source>
</evidence>
<feature type="transmembrane region" description="Helical" evidence="2">
    <location>
        <begin position="7"/>
        <end position="26"/>
    </location>
</feature>
<evidence type="ECO:0000313" key="5">
    <source>
        <dbReference type="Proteomes" id="UP000011087"/>
    </source>
</evidence>
<evidence type="ECO:0000256" key="2">
    <source>
        <dbReference type="SAM" id="Phobius"/>
    </source>
</evidence>
<dbReference type="KEGG" id="gtt:GUITHDRAFT_161825"/>
<feature type="region of interest" description="Disordered" evidence="1">
    <location>
        <begin position="216"/>
        <end position="304"/>
    </location>
</feature>
<protein>
    <submittedName>
        <fullName evidence="3 4">Uncharacterized protein</fullName>
    </submittedName>
</protein>
<dbReference type="PaxDb" id="55529-EKX50570"/>
<feature type="compositionally biased region" description="Polar residues" evidence="1">
    <location>
        <begin position="217"/>
        <end position="242"/>
    </location>
</feature>
<dbReference type="HOGENOM" id="CLU_593758_0_0_1"/>
<keyword evidence="5" id="KW-1185">Reference proteome</keyword>
<keyword evidence="2" id="KW-0472">Membrane</keyword>
<keyword evidence="2" id="KW-1133">Transmembrane helix</keyword>
<dbReference type="EnsemblProtists" id="EKX50570">
    <property type="protein sequence ID" value="EKX50570"/>
    <property type="gene ID" value="GUITHDRAFT_161825"/>
</dbReference>
<reference evidence="3 5" key="1">
    <citation type="journal article" date="2012" name="Nature">
        <title>Algal genomes reveal evolutionary mosaicism and the fate of nucleomorphs.</title>
        <authorList>
            <consortium name="DOE Joint Genome Institute"/>
            <person name="Curtis B.A."/>
            <person name="Tanifuji G."/>
            <person name="Burki F."/>
            <person name="Gruber A."/>
            <person name="Irimia M."/>
            <person name="Maruyama S."/>
            <person name="Arias M.C."/>
            <person name="Ball S.G."/>
            <person name="Gile G.H."/>
            <person name="Hirakawa Y."/>
            <person name="Hopkins J.F."/>
            <person name="Kuo A."/>
            <person name="Rensing S.A."/>
            <person name="Schmutz J."/>
            <person name="Symeonidi A."/>
            <person name="Elias M."/>
            <person name="Eveleigh R.J."/>
            <person name="Herman E.K."/>
            <person name="Klute M.J."/>
            <person name="Nakayama T."/>
            <person name="Obornik M."/>
            <person name="Reyes-Prieto A."/>
            <person name="Armbrust E.V."/>
            <person name="Aves S.J."/>
            <person name="Beiko R.G."/>
            <person name="Coutinho P."/>
            <person name="Dacks J.B."/>
            <person name="Durnford D.G."/>
            <person name="Fast N.M."/>
            <person name="Green B.R."/>
            <person name="Grisdale C.J."/>
            <person name="Hempel F."/>
            <person name="Henrissat B."/>
            <person name="Hoppner M.P."/>
            <person name="Ishida K."/>
            <person name="Kim E."/>
            <person name="Koreny L."/>
            <person name="Kroth P.G."/>
            <person name="Liu Y."/>
            <person name="Malik S.B."/>
            <person name="Maier U.G."/>
            <person name="McRose D."/>
            <person name="Mock T."/>
            <person name="Neilson J.A."/>
            <person name="Onodera N.T."/>
            <person name="Poole A.M."/>
            <person name="Pritham E.J."/>
            <person name="Richards T.A."/>
            <person name="Rocap G."/>
            <person name="Roy S.W."/>
            <person name="Sarai C."/>
            <person name="Schaack S."/>
            <person name="Shirato S."/>
            <person name="Slamovits C.H."/>
            <person name="Spencer D.F."/>
            <person name="Suzuki S."/>
            <person name="Worden A.Z."/>
            <person name="Zauner S."/>
            <person name="Barry K."/>
            <person name="Bell C."/>
            <person name="Bharti A.K."/>
            <person name="Crow J.A."/>
            <person name="Grimwood J."/>
            <person name="Kramer R."/>
            <person name="Lindquist E."/>
            <person name="Lucas S."/>
            <person name="Salamov A."/>
            <person name="McFadden G.I."/>
            <person name="Lane C.E."/>
            <person name="Keeling P.J."/>
            <person name="Gray M.W."/>
            <person name="Grigoriev I.V."/>
            <person name="Archibald J.M."/>
        </authorList>
    </citation>
    <scope>NUCLEOTIDE SEQUENCE</scope>
    <source>
        <strain evidence="3 5">CCMP2712</strain>
    </source>
</reference>
<dbReference type="GeneID" id="17307074"/>
<organism evidence="3">
    <name type="scientific">Guillardia theta (strain CCMP2712)</name>
    <name type="common">Cryptophyte</name>
    <dbReference type="NCBI Taxonomy" id="905079"/>
    <lineage>
        <taxon>Eukaryota</taxon>
        <taxon>Cryptophyceae</taxon>
        <taxon>Pyrenomonadales</taxon>
        <taxon>Geminigeraceae</taxon>
        <taxon>Guillardia</taxon>
    </lineage>
</organism>
<keyword evidence="2" id="KW-0812">Transmembrane</keyword>
<feature type="compositionally biased region" description="Basic residues" evidence="1">
    <location>
        <begin position="263"/>
        <end position="273"/>
    </location>
</feature>
<dbReference type="Proteomes" id="UP000011087">
    <property type="component" value="Unassembled WGS sequence"/>
</dbReference>
<dbReference type="RefSeq" id="XP_005837550.1">
    <property type="nucleotide sequence ID" value="XM_005837493.1"/>
</dbReference>
<reference evidence="4" key="3">
    <citation type="submission" date="2016-03" db="UniProtKB">
        <authorList>
            <consortium name="EnsemblProtists"/>
        </authorList>
    </citation>
    <scope>IDENTIFICATION</scope>
</reference>
<gene>
    <name evidence="3" type="ORF">GUITHDRAFT_161825</name>
</gene>